<evidence type="ECO:0000256" key="1">
    <source>
        <dbReference type="SAM" id="MobiDB-lite"/>
    </source>
</evidence>
<name>A0A9P5Z8T6_9AGAR</name>
<proteinExistence type="predicted"/>
<accession>A0A9P5Z8T6</accession>
<feature type="region of interest" description="Disordered" evidence="1">
    <location>
        <begin position="1"/>
        <end position="50"/>
    </location>
</feature>
<evidence type="ECO:0000313" key="2">
    <source>
        <dbReference type="EMBL" id="KAF9483047.1"/>
    </source>
</evidence>
<comment type="caution">
    <text evidence="2">The sequence shown here is derived from an EMBL/GenBank/DDBJ whole genome shotgun (WGS) entry which is preliminary data.</text>
</comment>
<keyword evidence="3" id="KW-1185">Reference proteome</keyword>
<feature type="compositionally biased region" description="Polar residues" evidence="1">
    <location>
        <begin position="560"/>
        <end position="569"/>
    </location>
</feature>
<reference evidence="2" key="1">
    <citation type="submission" date="2020-11" db="EMBL/GenBank/DDBJ databases">
        <authorList>
            <consortium name="DOE Joint Genome Institute"/>
            <person name="Ahrendt S."/>
            <person name="Riley R."/>
            <person name="Andreopoulos W."/>
            <person name="Labutti K."/>
            <person name="Pangilinan J."/>
            <person name="Ruiz-Duenas F.J."/>
            <person name="Barrasa J.M."/>
            <person name="Sanchez-Garcia M."/>
            <person name="Camarero S."/>
            <person name="Miyauchi S."/>
            <person name="Serrano A."/>
            <person name="Linde D."/>
            <person name="Babiker R."/>
            <person name="Drula E."/>
            <person name="Ayuso-Fernandez I."/>
            <person name="Pacheco R."/>
            <person name="Padilla G."/>
            <person name="Ferreira P."/>
            <person name="Barriuso J."/>
            <person name="Kellner H."/>
            <person name="Castanera R."/>
            <person name="Alfaro M."/>
            <person name="Ramirez L."/>
            <person name="Pisabarro A.G."/>
            <person name="Kuo A."/>
            <person name="Tritt A."/>
            <person name="Lipzen A."/>
            <person name="He G."/>
            <person name="Yan M."/>
            <person name="Ng V."/>
            <person name="Cullen D."/>
            <person name="Martin F."/>
            <person name="Rosso M.-N."/>
            <person name="Henrissat B."/>
            <person name="Hibbett D."/>
            <person name="Martinez A.T."/>
            <person name="Grigoriev I.V."/>
        </authorList>
    </citation>
    <scope>NUCLEOTIDE SEQUENCE</scope>
    <source>
        <strain evidence="2">CIRM-BRFM 674</strain>
    </source>
</reference>
<organism evidence="2 3">
    <name type="scientific">Pholiota conissans</name>
    <dbReference type="NCBI Taxonomy" id="109636"/>
    <lineage>
        <taxon>Eukaryota</taxon>
        <taxon>Fungi</taxon>
        <taxon>Dikarya</taxon>
        <taxon>Basidiomycota</taxon>
        <taxon>Agaricomycotina</taxon>
        <taxon>Agaricomycetes</taxon>
        <taxon>Agaricomycetidae</taxon>
        <taxon>Agaricales</taxon>
        <taxon>Agaricineae</taxon>
        <taxon>Strophariaceae</taxon>
        <taxon>Pholiota</taxon>
    </lineage>
</organism>
<feature type="region of interest" description="Disordered" evidence="1">
    <location>
        <begin position="500"/>
        <end position="569"/>
    </location>
</feature>
<evidence type="ECO:0000313" key="3">
    <source>
        <dbReference type="Proteomes" id="UP000807469"/>
    </source>
</evidence>
<dbReference type="Proteomes" id="UP000807469">
    <property type="component" value="Unassembled WGS sequence"/>
</dbReference>
<gene>
    <name evidence="2" type="ORF">BDN70DRAFT_359641</name>
</gene>
<dbReference type="AlphaFoldDB" id="A0A9P5Z8T6"/>
<feature type="compositionally biased region" description="Basic residues" evidence="1">
    <location>
        <begin position="38"/>
        <end position="47"/>
    </location>
</feature>
<feature type="region of interest" description="Disordered" evidence="1">
    <location>
        <begin position="406"/>
        <end position="430"/>
    </location>
</feature>
<protein>
    <submittedName>
        <fullName evidence="2">Uncharacterized protein</fullName>
    </submittedName>
</protein>
<feature type="region of interest" description="Disordered" evidence="1">
    <location>
        <begin position="164"/>
        <end position="190"/>
    </location>
</feature>
<sequence>MPGTRRHKREEDEVAEKSKRRKATTTPPEDIVGSSTKGQKKLKHLKYSAKVEREDTPLPVLEHELPSTRVVRSAMFMKRPEEHNEESDIEDYNIHLMEIDQGFLKAIEMMKDQHATPRSVVTYRTKYANDREKQQARIQEAYKMALDLSNTLGNEHPPLFIDNETCAPDEPTSPLSDVSSLPSSPIGKRTKTPRHLHAYILMEAENYKNAIEMENDDDSHYPLPFIEGASSEWDKTLCTTPRYVTPTSDTPPPIGASKGKERILVDDTVALKADKAIELDGSPGIRYSLPCVDDEGSVQNKEIQYILQPEIPPLSPLPMRSLKGKERMRQEDVDAMMDLRALEEPIERDDDDDEADIPLSLLISFIKSSVQDKGKHLVEDADPFKPGSSKRVKFASPLASLHFSSPPCASSLTDSENDSRVSPVASSLLDEDNAAATDQVQLAESIPAENIAPVAGSLIDKPNERFSPVASSLSDSESLGRFSPIASSVSDDVGGRFSPVASSMSDDVGGRFSPVASSVSDDVDGRFSPVASSVSDDVGGRFSPVASSVSDDDGGRFSPVASSLSDSEQ</sequence>
<feature type="compositionally biased region" description="Low complexity" evidence="1">
    <location>
        <begin position="172"/>
        <end position="185"/>
    </location>
</feature>
<dbReference type="EMBL" id="MU155158">
    <property type="protein sequence ID" value="KAF9483047.1"/>
    <property type="molecule type" value="Genomic_DNA"/>
</dbReference>